<dbReference type="InterPro" id="IPR002104">
    <property type="entry name" value="Integrase_catalytic"/>
</dbReference>
<reference evidence="8 9" key="1">
    <citation type="submission" date="2021-09" db="EMBL/GenBank/DDBJ databases">
        <title>The complete genome sequence of a new microorganism.</title>
        <authorList>
            <person name="Zi Z."/>
        </authorList>
    </citation>
    <scope>NUCLEOTIDE SEQUENCE [LARGE SCALE GENOMIC DNA]</scope>
    <source>
        <strain evidence="8 9">WGZ8</strain>
    </source>
</reference>
<dbReference type="Gene3D" id="1.10.150.130">
    <property type="match status" value="1"/>
</dbReference>
<dbReference type="InterPro" id="IPR053876">
    <property type="entry name" value="Phage_int_M"/>
</dbReference>
<keyword evidence="9" id="KW-1185">Reference proteome</keyword>
<dbReference type="InterPro" id="IPR050808">
    <property type="entry name" value="Phage_Integrase"/>
</dbReference>
<gene>
    <name evidence="8" type="ORF">K9B37_23260</name>
</gene>
<dbReference type="Gene3D" id="1.10.443.10">
    <property type="entry name" value="Intergrase catalytic core"/>
    <property type="match status" value="1"/>
</dbReference>
<dbReference type="InterPro" id="IPR044068">
    <property type="entry name" value="CB"/>
</dbReference>
<dbReference type="PROSITE" id="PS51900">
    <property type="entry name" value="CB"/>
    <property type="match status" value="1"/>
</dbReference>
<dbReference type="PANTHER" id="PTHR30629">
    <property type="entry name" value="PROPHAGE INTEGRASE"/>
    <property type="match status" value="1"/>
</dbReference>
<dbReference type="Pfam" id="PF00589">
    <property type="entry name" value="Phage_integrase"/>
    <property type="match status" value="1"/>
</dbReference>
<comment type="caution">
    <text evidence="8">The sequence shown here is derived from an EMBL/GenBank/DDBJ whole genome shotgun (WGS) entry which is preliminary data.</text>
</comment>
<dbReference type="RefSeq" id="WP_224316000.1">
    <property type="nucleotide sequence ID" value="NZ_JAIRBM010000029.1"/>
</dbReference>
<feature type="domain" description="Core-binding (CB)" evidence="7">
    <location>
        <begin position="92"/>
        <end position="172"/>
    </location>
</feature>
<dbReference type="PROSITE" id="PS51898">
    <property type="entry name" value="TYR_RECOMBINASE"/>
    <property type="match status" value="1"/>
</dbReference>
<dbReference type="Pfam" id="PF22022">
    <property type="entry name" value="Phage_int_M"/>
    <property type="match status" value="1"/>
</dbReference>
<feature type="domain" description="Tyr recombinase" evidence="6">
    <location>
        <begin position="202"/>
        <end position="374"/>
    </location>
</feature>
<dbReference type="CDD" id="cd00801">
    <property type="entry name" value="INT_P4_C"/>
    <property type="match status" value="1"/>
</dbReference>
<dbReference type="Proteomes" id="UP000704176">
    <property type="component" value="Unassembled WGS sequence"/>
</dbReference>
<evidence type="ECO:0000259" key="7">
    <source>
        <dbReference type="PROSITE" id="PS51900"/>
    </source>
</evidence>
<evidence type="ECO:0000313" key="9">
    <source>
        <dbReference type="Proteomes" id="UP000704176"/>
    </source>
</evidence>
<dbReference type="InterPro" id="IPR038488">
    <property type="entry name" value="Integrase_DNA-bd_sf"/>
</dbReference>
<dbReference type="InterPro" id="IPR011010">
    <property type="entry name" value="DNA_brk_join_enz"/>
</dbReference>
<dbReference type="EMBL" id="JAIRBM010000029">
    <property type="protein sequence ID" value="MBZ6079177.1"/>
    <property type="molecule type" value="Genomic_DNA"/>
</dbReference>
<evidence type="ECO:0000313" key="8">
    <source>
        <dbReference type="EMBL" id="MBZ6079177.1"/>
    </source>
</evidence>
<dbReference type="InterPro" id="IPR010998">
    <property type="entry name" value="Integrase_recombinase_N"/>
</dbReference>
<evidence type="ECO:0000256" key="4">
    <source>
        <dbReference type="ARBA" id="ARBA00023172"/>
    </source>
</evidence>
<protein>
    <submittedName>
        <fullName evidence="8">Tyrosine-type recombinase/integrase</fullName>
    </submittedName>
</protein>
<comment type="similarity">
    <text evidence="1">Belongs to the 'phage' integrase family.</text>
</comment>
<dbReference type="SUPFAM" id="SSF56349">
    <property type="entry name" value="DNA breaking-rejoining enzymes"/>
    <property type="match status" value="1"/>
</dbReference>
<name>A0ABS7VW37_9HYPH</name>
<dbReference type="InterPro" id="IPR025166">
    <property type="entry name" value="Integrase_DNA_bind_dom"/>
</dbReference>
<accession>A0ABS7VW37</accession>
<evidence type="ECO:0000256" key="5">
    <source>
        <dbReference type="PROSITE-ProRule" id="PRU01248"/>
    </source>
</evidence>
<dbReference type="InterPro" id="IPR013762">
    <property type="entry name" value="Integrase-like_cat_sf"/>
</dbReference>
<evidence type="ECO:0000259" key="6">
    <source>
        <dbReference type="PROSITE" id="PS51898"/>
    </source>
</evidence>
<dbReference type="Gene3D" id="3.30.160.390">
    <property type="entry name" value="Integrase, DNA-binding domain"/>
    <property type="match status" value="1"/>
</dbReference>
<evidence type="ECO:0000256" key="1">
    <source>
        <dbReference type="ARBA" id="ARBA00008857"/>
    </source>
</evidence>
<keyword evidence="4" id="KW-0233">DNA recombination</keyword>
<organism evidence="8 9">
    <name type="scientific">Microvirga puerhi</name>
    <dbReference type="NCBI Taxonomy" id="2876078"/>
    <lineage>
        <taxon>Bacteria</taxon>
        <taxon>Pseudomonadati</taxon>
        <taxon>Pseudomonadota</taxon>
        <taxon>Alphaproteobacteria</taxon>
        <taxon>Hyphomicrobiales</taxon>
        <taxon>Methylobacteriaceae</taxon>
        <taxon>Microvirga</taxon>
    </lineage>
</organism>
<dbReference type="PANTHER" id="PTHR30629:SF2">
    <property type="entry name" value="PROPHAGE INTEGRASE INTS-RELATED"/>
    <property type="match status" value="1"/>
</dbReference>
<evidence type="ECO:0000256" key="3">
    <source>
        <dbReference type="ARBA" id="ARBA00023125"/>
    </source>
</evidence>
<keyword evidence="3 5" id="KW-0238">DNA-binding</keyword>
<sequence>MNRLHKLSARTVATLDRPGRHSDGGGLYLSISPSGARSWVFMWKVAGKRREMGLGPLRDVPLAKARQRAADARQKLVDGLDPIAARARPKVMTFGEAADALIKSMSSSWRNEKHRAQWVMTLTTYCAPLREKLIDAVATEDVLNVLMPLWTTKPETASRLRGRIERVFDFAQARGQRSGENPARWRGHLDAILPKRAKLTRGHHKALPFTDVPDFMAVLRQQEGVAARALEFAILTAARSGEVLGARWDEIDLERGLWTVPRERMKAGREHRVPLSARSVEILRELEQVRLNAFVFPGMKREKPLSAMALEMVLRRMKVDATVHGFRSAFRDWAGERTSFPREIAEAALAHLVGDAIERAYRRGDALEKRRRLMDAWARFCGPISEAPVVVLKRHSTGVGS</sequence>
<proteinExistence type="inferred from homology"/>
<keyword evidence="2" id="KW-0229">DNA integration</keyword>
<dbReference type="Pfam" id="PF13356">
    <property type="entry name" value="Arm-DNA-bind_3"/>
    <property type="match status" value="1"/>
</dbReference>
<evidence type="ECO:0000256" key="2">
    <source>
        <dbReference type="ARBA" id="ARBA00022908"/>
    </source>
</evidence>